<dbReference type="RefSeq" id="WP_170204905.1">
    <property type="nucleotide sequence ID" value="NZ_CP051685.1"/>
</dbReference>
<dbReference type="InterPro" id="IPR038695">
    <property type="entry name" value="Saro_0823-like_sf"/>
</dbReference>
<proteinExistence type="predicted"/>
<sequence>MDIYTIDFSGEAGLRRIKLAVASTPLERMRGLLGRPRLEPGEGMLLQSCRLIHTVGMGYPLDLIYLDRAGLVLKVTTDLPAFRMDGHWRAHSVLEMAAGEAEVCGICQGVRLPFDCALGRNMPA</sequence>
<dbReference type="AlphaFoldDB" id="A0A7Z2W0V0"/>
<evidence type="ECO:0000313" key="1">
    <source>
        <dbReference type="EMBL" id="QJE02824.1"/>
    </source>
</evidence>
<keyword evidence="2" id="KW-1185">Reference proteome</keyword>
<dbReference type="Pfam" id="PF02643">
    <property type="entry name" value="DUF192"/>
    <property type="match status" value="1"/>
</dbReference>
<dbReference type="Proteomes" id="UP000502415">
    <property type="component" value="Chromosome"/>
</dbReference>
<dbReference type="EMBL" id="CP051685">
    <property type="protein sequence ID" value="QJE02824.1"/>
    <property type="molecule type" value="Genomic_DNA"/>
</dbReference>
<protein>
    <submittedName>
        <fullName evidence="1">DUF192 domain-containing protein</fullName>
    </submittedName>
</protein>
<dbReference type="InterPro" id="IPR003795">
    <property type="entry name" value="DUF192"/>
</dbReference>
<dbReference type="Gene3D" id="2.60.120.1140">
    <property type="entry name" value="Protein of unknown function DUF192"/>
    <property type="match status" value="1"/>
</dbReference>
<dbReference type="KEGG" id="mfy:HH212_24775"/>
<gene>
    <name evidence="1" type="ORF">HH212_24775</name>
</gene>
<reference evidence="1 2" key="1">
    <citation type="submission" date="2020-04" db="EMBL/GenBank/DDBJ databases">
        <title>Genome sequencing of novel species.</title>
        <authorList>
            <person name="Heo J."/>
            <person name="Kim S.-J."/>
            <person name="Kim J.-S."/>
            <person name="Hong S.-B."/>
            <person name="Kwon S.-W."/>
        </authorList>
    </citation>
    <scope>NUCLEOTIDE SEQUENCE [LARGE SCALE GENOMIC DNA]</scope>
    <source>
        <strain evidence="1 2">GN2-R2</strain>
    </source>
</reference>
<organism evidence="1 2">
    <name type="scientific">Massilia forsythiae</name>
    <dbReference type="NCBI Taxonomy" id="2728020"/>
    <lineage>
        <taxon>Bacteria</taxon>
        <taxon>Pseudomonadati</taxon>
        <taxon>Pseudomonadota</taxon>
        <taxon>Betaproteobacteria</taxon>
        <taxon>Burkholderiales</taxon>
        <taxon>Oxalobacteraceae</taxon>
        <taxon>Telluria group</taxon>
        <taxon>Massilia</taxon>
    </lineage>
</organism>
<accession>A0A7Z2W0V0</accession>
<name>A0A7Z2W0V0_9BURK</name>
<evidence type="ECO:0000313" key="2">
    <source>
        <dbReference type="Proteomes" id="UP000502415"/>
    </source>
</evidence>